<gene>
    <name evidence="2" type="ORF">XthCFBP4691_19410</name>
</gene>
<reference evidence="2 3" key="1">
    <citation type="submission" date="2016-08" db="EMBL/GenBank/DDBJ databases">
        <title>Evolution of the type three secretion system and type three effector repertoires in Xanthomonas.</title>
        <authorList>
            <person name="Merda D."/>
            <person name="Briand M."/>
            <person name="Bosis E."/>
            <person name="Rousseau C."/>
            <person name="Portier P."/>
            <person name="Jacques M.-A."/>
            <person name="Fischer-Le Saux M."/>
        </authorList>
    </citation>
    <scope>NUCLEOTIDE SEQUENCE [LARGE SCALE GENOMIC DNA]</scope>
    <source>
        <strain evidence="2 3">CFBP 4691</strain>
    </source>
</reference>
<evidence type="ECO:0000313" key="3">
    <source>
        <dbReference type="Proteomes" id="UP000239898"/>
    </source>
</evidence>
<dbReference type="InterPro" id="IPR002560">
    <property type="entry name" value="Transposase_DDE"/>
</dbReference>
<dbReference type="AlphaFoldDB" id="A0A2S6Z6V6"/>
<organism evidence="2 3">
    <name type="scientific">Xanthomonas theicola</name>
    <dbReference type="NCBI Taxonomy" id="56464"/>
    <lineage>
        <taxon>Bacteria</taxon>
        <taxon>Pseudomonadati</taxon>
        <taxon>Pseudomonadota</taxon>
        <taxon>Gammaproteobacteria</taxon>
        <taxon>Lysobacterales</taxon>
        <taxon>Lysobacteraceae</taxon>
        <taxon>Xanthomonas</taxon>
    </lineage>
</organism>
<protein>
    <recommendedName>
        <fullName evidence="1">Transposase IS204/IS1001/IS1096/IS1165 DDE domain-containing protein</fullName>
    </recommendedName>
</protein>
<name>A0A2S6Z6V6_9XANT</name>
<dbReference type="EMBL" id="MIGX01000186">
    <property type="protein sequence ID" value="PPT77356.1"/>
    <property type="molecule type" value="Genomic_DNA"/>
</dbReference>
<comment type="caution">
    <text evidence="2">The sequence shown here is derived from an EMBL/GenBank/DDBJ whole genome shotgun (WGS) entry which is preliminary data.</text>
</comment>
<dbReference type="Pfam" id="PF01610">
    <property type="entry name" value="DDE_Tnp_ISL3"/>
    <property type="match status" value="1"/>
</dbReference>
<dbReference type="OrthoDB" id="5289059at2"/>
<proteinExistence type="predicted"/>
<evidence type="ECO:0000259" key="1">
    <source>
        <dbReference type="Pfam" id="PF01610"/>
    </source>
</evidence>
<accession>A0A2S6Z6V6</accession>
<evidence type="ECO:0000313" key="2">
    <source>
        <dbReference type="EMBL" id="PPT77356.1"/>
    </source>
</evidence>
<feature type="domain" description="Transposase IS204/IS1001/IS1096/IS1165 DDE" evidence="1">
    <location>
        <begin position="4"/>
        <end position="45"/>
    </location>
</feature>
<keyword evidence="3" id="KW-1185">Reference proteome</keyword>
<sequence>MGDGIAAYCHPDHKVSLGLVEGLNNKIRVIQRSAYGDRDEDYIKLKVIASVLPPLPGNARLHSH</sequence>
<dbReference type="Proteomes" id="UP000239898">
    <property type="component" value="Unassembled WGS sequence"/>
</dbReference>